<dbReference type="Pfam" id="PF00534">
    <property type="entry name" value="Glycos_transf_1"/>
    <property type="match status" value="1"/>
</dbReference>
<accession>A0ABT3E3E1</accession>
<proteinExistence type="predicted"/>
<dbReference type="RefSeq" id="WP_213408226.1">
    <property type="nucleotide sequence ID" value="NZ_CP074441.1"/>
</dbReference>
<evidence type="ECO:0000313" key="3">
    <source>
        <dbReference type="Proteomes" id="UP001526225"/>
    </source>
</evidence>
<protein>
    <submittedName>
        <fullName evidence="2">Glycosyltransferase</fullName>
        <ecNumber evidence="2">2.4.-.-</ecNumber>
    </submittedName>
</protein>
<organism evidence="2 3">
    <name type="scientific">Weissella ceti</name>
    <dbReference type="NCBI Taxonomy" id="759620"/>
    <lineage>
        <taxon>Bacteria</taxon>
        <taxon>Bacillati</taxon>
        <taxon>Bacillota</taxon>
        <taxon>Bacilli</taxon>
        <taxon>Lactobacillales</taxon>
        <taxon>Lactobacillaceae</taxon>
        <taxon>Weissella</taxon>
    </lineage>
</organism>
<evidence type="ECO:0000259" key="1">
    <source>
        <dbReference type="Pfam" id="PF00534"/>
    </source>
</evidence>
<sequence>MNRKVVFFVYNIHGIGGTVRTIVNQANFLVSKGFTVDIVSLRFANKVTKFDIDPRINLIDLFTDGKDKKNEFFETPSEVFDATEPLFDRVNKQIDNALIEAIESYEDAFLVSTIPSISFALSDYAHENAITIAQEHSEIKSFEADVIEKMREKYNKLNYIITLNEASRAELQRMVGVSKEQTLAIPNGIQVSKYTSTNKNKTMLTIGRLSEEKGFDRIPEIFSLISDEYPDWEVRIHGVGSEKEVIQSEINKYYLGDKVHIFPSTQKPDRDMAEGSIYLVPSRFESFGLTIIEALSAGLVPIAYKTQGSDFLIKDGYNGLLFEQDDVEGFAAGLSDLISNPEKRQELVRNGQATVNEYSMNTIGEKWVAFYEGINNDATV</sequence>
<dbReference type="InterPro" id="IPR001296">
    <property type="entry name" value="Glyco_trans_1"/>
</dbReference>
<dbReference type="EC" id="2.4.-.-" evidence="2"/>
<reference evidence="2 3" key="1">
    <citation type="submission" date="2022-10" db="EMBL/GenBank/DDBJ databases">
        <title>Weissella fermenti sp. nov., isolated from fermented cabbage.</title>
        <authorList>
            <person name="Lee J.K."/>
            <person name="Baek J.H."/>
            <person name="Choi D.G."/>
            <person name="Kim J.M."/>
            <person name="Jeon C.O."/>
        </authorList>
    </citation>
    <scope>NUCLEOTIDE SEQUENCE [LARGE SCALE GENOMIC DNA]</scope>
    <source>
        <strain evidence="2 3">KACC 18534</strain>
    </source>
</reference>
<gene>
    <name evidence="2" type="ORF">OIT44_02500</name>
</gene>
<comment type="caution">
    <text evidence="2">The sequence shown here is derived from an EMBL/GenBank/DDBJ whole genome shotgun (WGS) entry which is preliminary data.</text>
</comment>
<dbReference type="EMBL" id="JAOZFE010000002">
    <property type="protein sequence ID" value="MCW0952941.1"/>
    <property type="molecule type" value="Genomic_DNA"/>
</dbReference>
<name>A0ABT3E3E1_9LACO</name>
<dbReference type="Proteomes" id="UP001526225">
    <property type="component" value="Unassembled WGS sequence"/>
</dbReference>
<dbReference type="SUPFAM" id="SSF53756">
    <property type="entry name" value="UDP-Glycosyltransferase/glycogen phosphorylase"/>
    <property type="match status" value="1"/>
</dbReference>
<feature type="domain" description="Glycosyl transferase family 1" evidence="1">
    <location>
        <begin position="194"/>
        <end position="352"/>
    </location>
</feature>
<dbReference type="GO" id="GO:0016757">
    <property type="term" value="F:glycosyltransferase activity"/>
    <property type="evidence" value="ECO:0007669"/>
    <property type="project" value="UniProtKB-KW"/>
</dbReference>
<keyword evidence="2" id="KW-0328">Glycosyltransferase</keyword>
<dbReference type="Gene3D" id="3.40.50.2000">
    <property type="entry name" value="Glycogen Phosphorylase B"/>
    <property type="match status" value="2"/>
</dbReference>
<dbReference type="PANTHER" id="PTHR12526">
    <property type="entry name" value="GLYCOSYLTRANSFERASE"/>
    <property type="match status" value="1"/>
</dbReference>
<keyword evidence="2" id="KW-0808">Transferase</keyword>
<keyword evidence="3" id="KW-1185">Reference proteome</keyword>
<evidence type="ECO:0000313" key="2">
    <source>
        <dbReference type="EMBL" id="MCW0952941.1"/>
    </source>
</evidence>